<reference evidence="1 2" key="2">
    <citation type="submission" date="2018-11" db="EMBL/GenBank/DDBJ databases">
        <authorList>
            <consortium name="Pathogen Informatics"/>
        </authorList>
    </citation>
    <scope>NUCLEOTIDE SEQUENCE [LARGE SCALE GENOMIC DNA]</scope>
</reference>
<keyword evidence="2" id="KW-1185">Reference proteome</keyword>
<evidence type="ECO:0000313" key="3">
    <source>
        <dbReference type="WBParaSite" id="TCLT_0000283401-mRNA-1"/>
    </source>
</evidence>
<dbReference type="EMBL" id="UYYF01000729">
    <property type="protein sequence ID" value="VDM98994.1"/>
    <property type="molecule type" value="Genomic_DNA"/>
</dbReference>
<name>A0A0N5CRI4_THECL</name>
<dbReference type="AlphaFoldDB" id="A0A0N5CRI4"/>
<dbReference type="WBParaSite" id="TCLT_0000283401-mRNA-1">
    <property type="protein sequence ID" value="TCLT_0000283401-mRNA-1"/>
    <property type="gene ID" value="TCLT_0000283401"/>
</dbReference>
<organism evidence="3">
    <name type="scientific">Thelazia callipaeda</name>
    <name type="common">Oriental eyeworm</name>
    <name type="synonym">Parasitic nematode</name>
    <dbReference type="NCBI Taxonomy" id="103827"/>
    <lineage>
        <taxon>Eukaryota</taxon>
        <taxon>Metazoa</taxon>
        <taxon>Ecdysozoa</taxon>
        <taxon>Nematoda</taxon>
        <taxon>Chromadorea</taxon>
        <taxon>Rhabditida</taxon>
        <taxon>Spirurina</taxon>
        <taxon>Spiruromorpha</taxon>
        <taxon>Thelazioidea</taxon>
        <taxon>Thelaziidae</taxon>
        <taxon>Thelazia</taxon>
    </lineage>
</organism>
<evidence type="ECO:0000313" key="2">
    <source>
        <dbReference type="Proteomes" id="UP000276776"/>
    </source>
</evidence>
<reference evidence="3" key="1">
    <citation type="submission" date="2017-02" db="UniProtKB">
        <authorList>
            <consortium name="WormBaseParasite"/>
        </authorList>
    </citation>
    <scope>IDENTIFICATION</scope>
</reference>
<evidence type="ECO:0000313" key="1">
    <source>
        <dbReference type="EMBL" id="VDM98994.1"/>
    </source>
</evidence>
<gene>
    <name evidence="1" type="ORF">TCLT_LOCUS2835</name>
</gene>
<dbReference type="OrthoDB" id="5847731at2759"/>
<sequence>MKREEKRAVRGNLVRFDRSAMRNALVRFGKRMTNFDITLPENEQIIASHKSVHFDHLQHPNYMKDFMPKTRRLQWNVDYLR</sequence>
<dbReference type="Proteomes" id="UP000276776">
    <property type="component" value="Unassembled WGS sequence"/>
</dbReference>
<dbReference type="STRING" id="103827.A0A0N5CRI4"/>
<accession>A0A0N5CRI4</accession>
<proteinExistence type="predicted"/>
<protein>
    <submittedName>
        <fullName evidence="3">30S ribosomal protein S17</fullName>
    </submittedName>
</protein>